<protein>
    <submittedName>
        <fullName evidence="4">Uncharacterized protein</fullName>
    </submittedName>
</protein>
<accession>A0A076G4D7</accession>
<evidence type="ECO:0000313" key="5">
    <source>
        <dbReference type="Proteomes" id="UP000028666"/>
    </source>
</evidence>
<proteinExistence type="inferred from homology"/>
<dbReference type="GO" id="GO:0098004">
    <property type="term" value="P:virus tail fiber assembly"/>
    <property type="evidence" value="ECO:0007669"/>
    <property type="project" value="UniProtKB-KW"/>
</dbReference>
<reference evidence="4 5" key="1">
    <citation type="submission" date="2014-05" db="EMBL/GenBank/DDBJ databases">
        <title>Complete genome sequence of Aeromonas bacteriophage pAh6-C.</title>
        <authorList>
            <person name="Jun J.W."/>
            <person name="Park S.C."/>
        </authorList>
    </citation>
    <scope>NUCLEOTIDE SEQUENCE [LARGE SCALE GENOMIC DNA]</scope>
</reference>
<dbReference type="InterPro" id="IPR003458">
    <property type="entry name" value="Phage_T4_Gp38_tail_assem"/>
</dbReference>
<sequence length="158" mass="18081">MPKEEEQQVELPIDEALHKHEGLTICVLETKNLEWANHEHSSVNLMVRFSHWPEHFLPYTLNQYDSTEHGQELYAAFIAGKLGEPAKCTAPTPEQQAEMMFPAYKKSQQDKLERSIAPLARAVALGIATDEETEQLKELEIKSVKMMRAVSMQDEVFQ</sequence>
<keyword evidence="5" id="KW-1185">Reference proteome</keyword>
<dbReference type="GeneID" id="22112282"/>
<evidence type="ECO:0000256" key="3">
    <source>
        <dbReference type="ARBA" id="ARBA00023138"/>
    </source>
</evidence>
<organism evidence="4 5">
    <name type="scientific">Aeromonas phage pAh6-C</name>
    <dbReference type="NCBI Taxonomy" id="1505227"/>
    <lineage>
        <taxon>Viruses</taxon>
        <taxon>Duplodnaviria</taxon>
        <taxon>Heunggongvirae</taxon>
        <taxon>Uroviricota</taxon>
        <taxon>Caudoviricetes</taxon>
        <taxon>Chaseviridae</taxon>
        <taxon>Nefertitivirinae</taxon>
        <taxon>Pahsextavirus</taxon>
        <taxon>Pahsextavirus pAh6C</taxon>
    </lineage>
</organism>
<dbReference type="KEGG" id="vg:22112282"/>
<dbReference type="EMBL" id="KJ858521">
    <property type="protein sequence ID" value="AII26780.1"/>
    <property type="molecule type" value="Genomic_DNA"/>
</dbReference>
<keyword evidence="3" id="KW-1246">Viral tail fiber assembly</keyword>
<dbReference type="Pfam" id="PF02413">
    <property type="entry name" value="Caudo_TAP"/>
    <property type="match status" value="1"/>
</dbReference>
<name>A0A076G4D7_9CAUD</name>
<keyword evidence="2" id="KW-1245">Viral tail assembly</keyword>
<keyword evidence="2" id="KW-1188">Viral release from host cell</keyword>
<evidence type="ECO:0000256" key="2">
    <source>
        <dbReference type="ARBA" id="ARBA00022465"/>
    </source>
</evidence>
<dbReference type="RefSeq" id="YP_009103360.1">
    <property type="nucleotide sequence ID" value="NC_025459.1"/>
</dbReference>
<evidence type="ECO:0000313" key="4">
    <source>
        <dbReference type="EMBL" id="AII26780.1"/>
    </source>
</evidence>
<dbReference type="Proteomes" id="UP000028666">
    <property type="component" value="Segment"/>
</dbReference>
<gene>
    <name evidence="4" type="ORF">AH6C_026</name>
</gene>
<comment type="similarity">
    <text evidence="1">Belongs to the tfa family.</text>
</comment>
<evidence type="ECO:0000256" key="1">
    <source>
        <dbReference type="ARBA" id="ARBA00008579"/>
    </source>
</evidence>